<gene>
    <name evidence="1" type="ORF">METZ01_LOCUS372946</name>
</gene>
<reference evidence="1" key="1">
    <citation type="submission" date="2018-05" db="EMBL/GenBank/DDBJ databases">
        <authorList>
            <person name="Lanie J.A."/>
            <person name="Ng W.-L."/>
            <person name="Kazmierczak K.M."/>
            <person name="Andrzejewski T.M."/>
            <person name="Davidsen T.M."/>
            <person name="Wayne K.J."/>
            <person name="Tettelin H."/>
            <person name="Glass J.I."/>
            <person name="Rusch D."/>
            <person name="Podicherti R."/>
            <person name="Tsui H.-C.T."/>
            <person name="Winkler M.E."/>
        </authorList>
    </citation>
    <scope>NUCLEOTIDE SEQUENCE</scope>
</reference>
<proteinExistence type="predicted"/>
<protein>
    <submittedName>
        <fullName evidence="1">Uncharacterized protein</fullName>
    </submittedName>
</protein>
<evidence type="ECO:0000313" key="1">
    <source>
        <dbReference type="EMBL" id="SVD20092.1"/>
    </source>
</evidence>
<dbReference type="EMBL" id="UINC01135752">
    <property type="protein sequence ID" value="SVD20092.1"/>
    <property type="molecule type" value="Genomic_DNA"/>
</dbReference>
<dbReference type="AlphaFoldDB" id="A0A382TE78"/>
<organism evidence="1">
    <name type="scientific">marine metagenome</name>
    <dbReference type="NCBI Taxonomy" id="408172"/>
    <lineage>
        <taxon>unclassified sequences</taxon>
        <taxon>metagenomes</taxon>
        <taxon>ecological metagenomes</taxon>
    </lineage>
</organism>
<sequence length="50" mass="5692">MVPGFFAAIILRTQKMQIIRGSLDGIKGCIIYEADDPLWSKTNNGFNNWF</sequence>
<name>A0A382TE78_9ZZZZ</name>
<accession>A0A382TE78</accession>